<protein>
    <submittedName>
        <fullName evidence="5">Cytosine deaminase</fullName>
    </submittedName>
</protein>
<dbReference type="Pfam" id="PF07969">
    <property type="entry name" value="Amidohydro_3"/>
    <property type="match status" value="1"/>
</dbReference>
<dbReference type="CDD" id="cd01293">
    <property type="entry name" value="Bact_CD"/>
    <property type="match status" value="1"/>
</dbReference>
<evidence type="ECO:0000256" key="3">
    <source>
        <dbReference type="SAM" id="MobiDB-lite"/>
    </source>
</evidence>
<dbReference type="SUPFAM" id="SSF51338">
    <property type="entry name" value="Composite domain of metallo-dependent hydrolases"/>
    <property type="match status" value="1"/>
</dbReference>
<dbReference type="GO" id="GO:0019239">
    <property type="term" value="F:deaminase activity"/>
    <property type="evidence" value="ECO:0007669"/>
    <property type="project" value="UniProtKB-ARBA"/>
</dbReference>
<dbReference type="InterPro" id="IPR032466">
    <property type="entry name" value="Metal_Hydrolase"/>
</dbReference>
<organism evidence="5 6">
    <name type="scientific">Marinobacterium lutimaris</name>
    <dbReference type="NCBI Taxonomy" id="568106"/>
    <lineage>
        <taxon>Bacteria</taxon>
        <taxon>Pseudomonadati</taxon>
        <taxon>Pseudomonadota</taxon>
        <taxon>Gammaproteobacteria</taxon>
        <taxon>Oceanospirillales</taxon>
        <taxon>Oceanospirillaceae</taxon>
        <taxon>Marinobacterium</taxon>
    </lineage>
</organism>
<dbReference type="Gene3D" id="3.20.20.140">
    <property type="entry name" value="Metal-dependent hydrolases"/>
    <property type="match status" value="1"/>
</dbReference>
<dbReference type="RefSeq" id="WP_104004774.1">
    <property type="nucleotide sequence ID" value="NZ_FNVQ01000004.1"/>
</dbReference>
<accession>A0A1H6D1P4</accession>
<dbReference type="GO" id="GO:0046872">
    <property type="term" value="F:metal ion binding"/>
    <property type="evidence" value="ECO:0007669"/>
    <property type="project" value="UniProtKB-KW"/>
</dbReference>
<dbReference type="EMBL" id="FNVQ01000004">
    <property type="protein sequence ID" value="SEG78843.1"/>
    <property type="molecule type" value="Genomic_DNA"/>
</dbReference>
<feature type="region of interest" description="Disordered" evidence="3">
    <location>
        <begin position="385"/>
        <end position="412"/>
    </location>
</feature>
<keyword evidence="2" id="KW-0378">Hydrolase</keyword>
<keyword evidence="1" id="KW-0479">Metal-binding</keyword>
<evidence type="ECO:0000313" key="5">
    <source>
        <dbReference type="EMBL" id="SEG78843.1"/>
    </source>
</evidence>
<sequence>MSLTRFINLRLPEKPDQLSELWVDASGEFIAPPEDAAADADIDLQGQLVLPGLIETHVHLDKACIMDRCRLVEGSLQEAISETARAKQAFDPEDIYQRGRQTLEKAILQGTTWMRTHVEIDPVIGLQGLEAVLRLKQEYSWAITLQVCVFPQEGMFNNPGTEALLLEALDRGADLLGGCPYTDSEPVAQIERLFDIAVERDLDLDFHLDFDLDPANSLIPAVVDACLQRNWQGRVTIGHATKLSALPPARLAEVATSLVTAGIAVTALPATDLYLNGRGHDHLVPRGVSPLHRLSDAGVCCSISTNNIGNPFTPFGDMSLVRQANLFANVAQLGTPADFERCLDWVSVESARLLGLDRYGLKPGCRADFITLAVDNRAGVVRDLSQPTQGFKGGRQTFSRPQPQLLGPEKFG</sequence>
<dbReference type="GO" id="GO:0016814">
    <property type="term" value="F:hydrolase activity, acting on carbon-nitrogen (but not peptide) bonds, in cyclic amidines"/>
    <property type="evidence" value="ECO:0007669"/>
    <property type="project" value="TreeGrafter"/>
</dbReference>
<name>A0A1H6D1P4_9GAMM</name>
<reference evidence="5 6" key="1">
    <citation type="submission" date="2016-10" db="EMBL/GenBank/DDBJ databases">
        <authorList>
            <person name="de Groot N.N."/>
        </authorList>
    </citation>
    <scope>NUCLEOTIDE SEQUENCE [LARGE SCALE GENOMIC DNA]</scope>
    <source>
        <strain evidence="5 6">DSM 22012</strain>
    </source>
</reference>
<dbReference type="OrthoDB" id="9815027at2"/>
<dbReference type="FunFam" id="3.20.20.140:FF:000019">
    <property type="entry name" value="Cytosine deaminase"/>
    <property type="match status" value="1"/>
</dbReference>
<dbReference type="PANTHER" id="PTHR32027:SF9">
    <property type="entry name" value="BLL3847 PROTEIN"/>
    <property type="match status" value="1"/>
</dbReference>
<dbReference type="InterPro" id="IPR013108">
    <property type="entry name" value="Amidohydro_3"/>
</dbReference>
<keyword evidence="6" id="KW-1185">Reference proteome</keyword>
<evidence type="ECO:0000256" key="2">
    <source>
        <dbReference type="ARBA" id="ARBA00022801"/>
    </source>
</evidence>
<proteinExistence type="predicted"/>
<dbReference type="InterPro" id="IPR011059">
    <property type="entry name" value="Metal-dep_hydrolase_composite"/>
</dbReference>
<evidence type="ECO:0000256" key="1">
    <source>
        <dbReference type="ARBA" id="ARBA00022723"/>
    </source>
</evidence>
<feature type="domain" description="Amidohydrolase 3" evidence="4">
    <location>
        <begin position="130"/>
        <end position="375"/>
    </location>
</feature>
<dbReference type="SUPFAM" id="SSF51556">
    <property type="entry name" value="Metallo-dependent hydrolases"/>
    <property type="match status" value="1"/>
</dbReference>
<evidence type="ECO:0000313" key="6">
    <source>
        <dbReference type="Proteomes" id="UP000236745"/>
    </source>
</evidence>
<gene>
    <name evidence="5" type="ORF">SAMN05444390_104415</name>
</gene>
<evidence type="ECO:0000259" key="4">
    <source>
        <dbReference type="Pfam" id="PF07969"/>
    </source>
</evidence>
<dbReference type="Proteomes" id="UP000236745">
    <property type="component" value="Unassembled WGS sequence"/>
</dbReference>
<dbReference type="InterPro" id="IPR052349">
    <property type="entry name" value="Metallo-hydrolase_Enzymes"/>
</dbReference>
<dbReference type="PANTHER" id="PTHR32027">
    <property type="entry name" value="CYTOSINE DEAMINASE"/>
    <property type="match status" value="1"/>
</dbReference>
<dbReference type="AlphaFoldDB" id="A0A1H6D1P4"/>
<dbReference type="Gene3D" id="2.30.40.10">
    <property type="entry name" value="Urease, subunit C, domain 1"/>
    <property type="match status" value="1"/>
</dbReference>